<organism evidence="5">
    <name type="scientific">uncultured delta proteobacterium</name>
    <dbReference type="NCBI Taxonomy" id="34034"/>
    <lineage>
        <taxon>Bacteria</taxon>
        <taxon>Deltaproteobacteria</taxon>
        <taxon>environmental samples</taxon>
    </lineage>
</organism>
<keyword evidence="2" id="KW-0812">Transmembrane</keyword>
<accession>A0A212K123</accession>
<evidence type="ECO:0000259" key="4">
    <source>
        <dbReference type="SMART" id="SM00978"/>
    </source>
</evidence>
<feature type="domain" description="Tim44-like" evidence="4">
    <location>
        <begin position="175"/>
        <end position="303"/>
    </location>
</feature>
<dbReference type="Gene3D" id="3.10.450.240">
    <property type="match status" value="1"/>
</dbReference>
<dbReference type="PANTHER" id="PTHR41542">
    <property type="entry name" value="BLL5807 PROTEIN"/>
    <property type="match status" value="1"/>
</dbReference>
<reference evidence="5" key="1">
    <citation type="submission" date="2016-04" db="EMBL/GenBank/DDBJ databases">
        <authorList>
            <person name="Evans L.H."/>
            <person name="Alamgir A."/>
            <person name="Owens N."/>
            <person name="Weber N.D."/>
            <person name="Virtaneva K."/>
            <person name="Barbian K."/>
            <person name="Babar A."/>
            <person name="Rosenke K."/>
        </authorList>
    </citation>
    <scope>NUCLEOTIDE SEQUENCE</scope>
    <source>
        <strain evidence="5">86</strain>
    </source>
</reference>
<proteinExistence type="predicted"/>
<feature type="region of interest" description="Disordered" evidence="1">
    <location>
        <begin position="43"/>
        <end position="78"/>
    </location>
</feature>
<dbReference type="AlphaFoldDB" id="A0A212K123"/>
<feature type="chain" id="PRO_5012374659" description="Tim44-like domain-containing protein" evidence="3">
    <location>
        <begin position="30"/>
        <end position="305"/>
    </location>
</feature>
<name>A0A212K123_9DELT</name>
<evidence type="ECO:0000256" key="2">
    <source>
        <dbReference type="SAM" id="Phobius"/>
    </source>
</evidence>
<protein>
    <recommendedName>
        <fullName evidence="4">Tim44-like domain-containing protein</fullName>
    </recommendedName>
</protein>
<evidence type="ECO:0000313" key="5">
    <source>
        <dbReference type="EMBL" id="SBW05450.1"/>
    </source>
</evidence>
<keyword evidence="2" id="KW-1133">Transmembrane helix</keyword>
<feature type="compositionally biased region" description="Low complexity" evidence="1">
    <location>
        <begin position="64"/>
        <end position="76"/>
    </location>
</feature>
<dbReference type="SUPFAM" id="SSF54427">
    <property type="entry name" value="NTF2-like"/>
    <property type="match status" value="1"/>
</dbReference>
<dbReference type="InterPro" id="IPR032710">
    <property type="entry name" value="NTF2-like_dom_sf"/>
</dbReference>
<dbReference type="PANTHER" id="PTHR41542:SF1">
    <property type="entry name" value="BLL5807 PROTEIN"/>
    <property type="match status" value="1"/>
</dbReference>
<dbReference type="EMBL" id="FLUQ01000002">
    <property type="protein sequence ID" value="SBW05450.1"/>
    <property type="molecule type" value="Genomic_DNA"/>
</dbReference>
<keyword evidence="2" id="KW-0472">Membrane</keyword>
<dbReference type="InterPro" id="IPR007379">
    <property type="entry name" value="Tim44-like_dom"/>
</dbReference>
<evidence type="ECO:0000256" key="1">
    <source>
        <dbReference type="SAM" id="MobiDB-lite"/>
    </source>
</evidence>
<sequence length="305" mass="31944">MTKRLVSMACLVLAAALFCLHVAALDADAARFGGGKSFGSKPSYSRSAPAPSGSQQQGAYANRQTQNPANPAATAARPGMGSGFRGMMGGLLAGSLLGALLFGGPHAGFGIMDMVLVALAAFLALKLIKLFMSRRAAGEGAGNARAAGDFTPRPDPWQGMQGSPGGGSAEQPGPSSGGPDIRLAGFDQEDFLRGAKMVYARLQDSWDKRDVDDIATFATQAIVSEVRAQAEADPTPSTTEIMLVNASLVSAERDGDVDVATVYFDVLLRENPDAQVPSQVRELWHFIRPSGSTESWRLDGIQQVA</sequence>
<feature type="region of interest" description="Disordered" evidence="1">
    <location>
        <begin position="141"/>
        <end position="182"/>
    </location>
</feature>
<evidence type="ECO:0000256" key="3">
    <source>
        <dbReference type="SAM" id="SignalP"/>
    </source>
</evidence>
<feature type="signal peptide" evidence="3">
    <location>
        <begin position="1"/>
        <end position="29"/>
    </location>
</feature>
<dbReference type="Pfam" id="PF04280">
    <property type="entry name" value="Tim44"/>
    <property type="match status" value="1"/>
</dbReference>
<gene>
    <name evidence="5" type="ORF">KL86DPRO_20489</name>
</gene>
<feature type="transmembrane region" description="Helical" evidence="2">
    <location>
        <begin position="96"/>
        <end position="125"/>
    </location>
</feature>
<keyword evidence="3" id="KW-0732">Signal</keyword>
<dbReference type="SMART" id="SM00978">
    <property type="entry name" value="Tim44"/>
    <property type="match status" value="1"/>
</dbReference>
<feature type="compositionally biased region" description="Polar residues" evidence="1">
    <location>
        <begin position="43"/>
        <end position="63"/>
    </location>
</feature>